<dbReference type="Pfam" id="PF13361">
    <property type="entry name" value="UvrD_C"/>
    <property type="match status" value="1"/>
</dbReference>
<keyword evidence="10" id="KW-0413">Isomerase</keyword>
<comment type="catalytic activity">
    <reaction evidence="13">
        <text>ATP + H2O = ADP + phosphate + H(+)</text>
        <dbReference type="Rhea" id="RHEA:13065"/>
        <dbReference type="ChEBI" id="CHEBI:15377"/>
        <dbReference type="ChEBI" id="CHEBI:15378"/>
        <dbReference type="ChEBI" id="CHEBI:30616"/>
        <dbReference type="ChEBI" id="CHEBI:43474"/>
        <dbReference type="ChEBI" id="CHEBI:456216"/>
        <dbReference type="EC" id="5.6.2.4"/>
    </reaction>
</comment>
<dbReference type="PANTHER" id="PTHR11070:SF67">
    <property type="entry name" value="DNA 3'-5' HELICASE"/>
    <property type="match status" value="1"/>
</dbReference>
<dbReference type="Proteomes" id="UP000029614">
    <property type="component" value="Unassembled WGS sequence"/>
</dbReference>
<evidence type="ECO:0000256" key="9">
    <source>
        <dbReference type="ARBA" id="ARBA00023204"/>
    </source>
</evidence>
<accession>A0A096AZY1</accession>
<evidence type="ECO:0000256" key="5">
    <source>
        <dbReference type="ARBA" id="ARBA00022806"/>
    </source>
</evidence>
<dbReference type="SUPFAM" id="SSF52540">
    <property type="entry name" value="P-loop containing nucleoside triphosphate hydrolases"/>
    <property type="match status" value="1"/>
</dbReference>
<dbReference type="AlphaFoldDB" id="A0A096AZY1"/>
<evidence type="ECO:0000259" key="16">
    <source>
        <dbReference type="PROSITE" id="PS51198"/>
    </source>
</evidence>
<evidence type="ECO:0000256" key="15">
    <source>
        <dbReference type="SAM" id="Coils"/>
    </source>
</evidence>
<dbReference type="GO" id="GO:0043138">
    <property type="term" value="F:3'-5' DNA helicase activity"/>
    <property type="evidence" value="ECO:0007669"/>
    <property type="project" value="UniProtKB-EC"/>
</dbReference>
<keyword evidence="3" id="KW-0227">DNA damage</keyword>
<feature type="domain" description="UvrD-like helicase ATP-binding" evidence="16">
    <location>
        <begin position="1"/>
        <end position="481"/>
    </location>
</feature>
<keyword evidence="7 14" id="KW-0067">ATP-binding</keyword>
<evidence type="ECO:0000256" key="8">
    <source>
        <dbReference type="ARBA" id="ARBA00023125"/>
    </source>
</evidence>
<evidence type="ECO:0000256" key="6">
    <source>
        <dbReference type="ARBA" id="ARBA00022839"/>
    </source>
</evidence>
<dbReference type="InterPro" id="IPR027417">
    <property type="entry name" value="P-loop_NTPase"/>
</dbReference>
<evidence type="ECO:0000256" key="1">
    <source>
        <dbReference type="ARBA" id="ARBA00022722"/>
    </source>
</evidence>
<dbReference type="Gene3D" id="3.40.50.300">
    <property type="entry name" value="P-loop containing nucleotide triphosphate hydrolases"/>
    <property type="match status" value="4"/>
</dbReference>
<dbReference type="Pfam" id="PF00580">
    <property type="entry name" value="UvrD-helicase"/>
    <property type="match status" value="1"/>
</dbReference>
<gene>
    <name evidence="18" type="ORF">HMPREF9302_03375</name>
</gene>
<evidence type="ECO:0000313" key="18">
    <source>
        <dbReference type="EMBL" id="KGF52623.1"/>
    </source>
</evidence>
<dbReference type="GO" id="GO:0003677">
    <property type="term" value="F:DNA binding"/>
    <property type="evidence" value="ECO:0007669"/>
    <property type="project" value="UniProtKB-KW"/>
</dbReference>
<evidence type="ECO:0000256" key="12">
    <source>
        <dbReference type="ARBA" id="ARBA00034808"/>
    </source>
</evidence>
<keyword evidence="19" id="KW-1185">Reference proteome</keyword>
<evidence type="ECO:0000256" key="14">
    <source>
        <dbReference type="PROSITE-ProRule" id="PRU00560"/>
    </source>
</evidence>
<dbReference type="PANTHER" id="PTHR11070">
    <property type="entry name" value="UVRD / RECB / PCRA DNA HELICASE FAMILY MEMBER"/>
    <property type="match status" value="1"/>
</dbReference>
<keyword evidence="4 14" id="KW-0378">Hydrolase</keyword>
<dbReference type="InterPro" id="IPR000212">
    <property type="entry name" value="DNA_helicase_UvrD/REP"/>
</dbReference>
<comment type="catalytic activity">
    <reaction evidence="11">
        <text>Couples ATP hydrolysis with the unwinding of duplex DNA by translocating in the 3'-5' direction.</text>
        <dbReference type="EC" id="5.6.2.4"/>
    </reaction>
</comment>
<evidence type="ECO:0000256" key="4">
    <source>
        <dbReference type="ARBA" id="ARBA00022801"/>
    </source>
</evidence>
<evidence type="ECO:0000256" key="2">
    <source>
        <dbReference type="ARBA" id="ARBA00022741"/>
    </source>
</evidence>
<feature type="domain" description="UvrD-like helicase C-terminal" evidence="17">
    <location>
        <begin position="517"/>
        <end position="792"/>
    </location>
</feature>
<feature type="binding site" evidence="14">
    <location>
        <begin position="16"/>
        <end position="23"/>
    </location>
    <ligand>
        <name>ATP</name>
        <dbReference type="ChEBI" id="CHEBI:30616"/>
    </ligand>
</feature>
<keyword evidence="9" id="KW-0234">DNA repair</keyword>
<dbReference type="GO" id="GO:0000725">
    <property type="term" value="P:recombinational repair"/>
    <property type="evidence" value="ECO:0007669"/>
    <property type="project" value="TreeGrafter"/>
</dbReference>
<keyword evidence="6" id="KW-0269">Exonuclease</keyword>
<evidence type="ECO:0000256" key="3">
    <source>
        <dbReference type="ARBA" id="ARBA00022763"/>
    </source>
</evidence>
<dbReference type="OrthoDB" id="9810135at2"/>
<keyword evidence="2 14" id="KW-0547">Nucleotide-binding</keyword>
<keyword evidence="1" id="KW-0540">Nuclease</keyword>
<evidence type="ECO:0000259" key="17">
    <source>
        <dbReference type="PROSITE" id="PS51217"/>
    </source>
</evidence>
<keyword evidence="5 14" id="KW-0347">Helicase</keyword>
<feature type="coiled-coil region" evidence="15">
    <location>
        <begin position="221"/>
        <end position="248"/>
    </location>
</feature>
<dbReference type="GO" id="GO:0005829">
    <property type="term" value="C:cytosol"/>
    <property type="evidence" value="ECO:0007669"/>
    <property type="project" value="TreeGrafter"/>
</dbReference>
<dbReference type="InterPro" id="IPR014016">
    <property type="entry name" value="UvrD-like_ATP-bd"/>
</dbReference>
<comment type="caution">
    <text evidence="18">The sequence shown here is derived from an EMBL/GenBank/DDBJ whole genome shotgun (WGS) entry which is preliminary data.</text>
</comment>
<sequence length="1140" mass="131460">MKSIANSNKTLTVYKASAGSGKTFTLTVEFISILVKYPEDYNKMLAVTFTNKATSEMKLRILSQLYGIGHGLASSKSYLEKVKANTALTEATIRNNALYVLEKLTHEYHYFRVQTIDAFFQAVLRNLGKELGLTANLRVDLNTAQVEAKAVDELIDNLKENDPVLKWIDDYISSNIEEDKNWNVVKDIKEFGKKIFDELYKTHEKQLDSFFKDNNLSAYFIKTLRSERDTYEKNIKEKAEKIVQLIAESGFPTSYFAAYPYKYIVKLSKGQIESGDVYNPIQQIIDGKKQWNSSKCSKKADKDSLNSFVESIALNKIVYDMEAYRIAGWKRYNTCKVVLLHFSKLRLLHKIAKQVEEDNVENHRFMLSNTQSLLKNLMKDNDIPFVFERIGAMLKYIMIDEFQDTSRVQWDNFKKLLLNCMAEAGSHNLLVGDVKQSIYRWRQGDWELLNNIEESIKPSQGSYVDTSSIEVKTLATNYRSEKNIISFNNAFFSQAINVYAQTEDSITDNNSKKTTSSNSKHLSTQQIDKLKLAYSDVEQQSAKSEERGFVHASLYGKDADNNAKILSDMADNIKRLLDMGYAQKSIAILVRSKREIADIVTTINSTPWGRDITIVSEEAFRLDASLAVNILVEALRLIAQPYDNLTRAKLVRAYYKVINNDEDFAKARTHILVSDVVDIPYDEDYYEKKADFIAKHLNGFLPEEYVLERDKLLRLSMVDLVDRLYHLFQLHNLPTENAYISTFYDTLNDYLSNNTSDIDDFIKEWDDNLCGVNIQTEDVDGIRILTIHKSKGLEFDNVVIPFCDWELEKWTTIFWVDGKEKEAPFSELPIIPVSFKKDLENSAFASDYKEEHFQNVIDNLNLLYVAFTRAGKNLFISGKNINDSNRRSYLLWHCLEVLGKELKNAEYVEEEKQEQQGGDEPITFTFGTLIPAAEYDKTESQEKTMLNPFTIVPQAKELDIETFNSAVSFRQSNKSDAFIHGQEVSKRQRYMQVGSVLHNIFSSIKTFADIEPHLQALEAEGIIYNDDVSSKELRQQITSAVNNEQVKEWFSQEWKVYNECAILQYDKTTDSCFEQRPDRVIMKEGKVVVIDYKFGSPREEYHEQVQRYMQLLKKMGCCNISGYLWYVMRGEVVEVVSKEN</sequence>
<dbReference type="EMBL" id="JRNU01000010">
    <property type="protein sequence ID" value="KGF52623.1"/>
    <property type="molecule type" value="Genomic_DNA"/>
</dbReference>
<protein>
    <recommendedName>
        <fullName evidence="12">DNA 3'-5' helicase</fullName>
        <ecNumber evidence="12">5.6.2.4</ecNumber>
    </recommendedName>
</protein>
<organism evidence="18 19">
    <name type="scientific">Prevotella amnii DNF00058</name>
    <dbReference type="NCBI Taxonomy" id="1401066"/>
    <lineage>
        <taxon>Bacteria</taxon>
        <taxon>Pseudomonadati</taxon>
        <taxon>Bacteroidota</taxon>
        <taxon>Bacteroidia</taxon>
        <taxon>Bacteroidales</taxon>
        <taxon>Prevotellaceae</taxon>
        <taxon>Prevotella</taxon>
    </lineage>
</organism>
<name>A0A096AZY1_9BACT</name>
<keyword evidence="15" id="KW-0175">Coiled coil</keyword>
<evidence type="ECO:0000256" key="13">
    <source>
        <dbReference type="ARBA" id="ARBA00048988"/>
    </source>
</evidence>
<dbReference type="PROSITE" id="PS51217">
    <property type="entry name" value="UVRD_HELICASE_CTER"/>
    <property type="match status" value="1"/>
</dbReference>
<evidence type="ECO:0000256" key="10">
    <source>
        <dbReference type="ARBA" id="ARBA00023235"/>
    </source>
</evidence>
<dbReference type="GO" id="GO:0005524">
    <property type="term" value="F:ATP binding"/>
    <property type="evidence" value="ECO:0007669"/>
    <property type="project" value="UniProtKB-UniRule"/>
</dbReference>
<proteinExistence type="predicted"/>
<keyword evidence="8" id="KW-0238">DNA-binding</keyword>
<dbReference type="Gene3D" id="3.90.320.10">
    <property type="match status" value="1"/>
</dbReference>
<dbReference type="InterPro" id="IPR011604">
    <property type="entry name" value="PDDEXK-like_dom_sf"/>
</dbReference>
<reference evidence="18 19" key="1">
    <citation type="submission" date="2014-07" db="EMBL/GenBank/DDBJ databases">
        <authorList>
            <person name="McCorrison J."/>
            <person name="Sanka R."/>
            <person name="Torralba M."/>
            <person name="Gillis M."/>
            <person name="Haft D.H."/>
            <person name="Methe B."/>
            <person name="Sutton G."/>
            <person name="Nelson K.E."/>
        </authorList>
    </citation>
    <scope>NUCLEOTIDE SEQUENCE [LARGE SCALE GENOMIC DNA]</scope>
    <source>
        <strain evidence="18 19">DNF00058</strain>
    </source>
</reference>
<dbReference type="GO" id="GO:0004527">
    <property type="term" value="F:exonuclease activity"/>
    <property type="evidence" value="ECO:0007669"/>
    <property type="project" value="UniProtKB-KW"/>
</dbReference>
<evidence type="ECO:0000313" key="19">
    <source>
        <dbReference type="Proteomes" id="UP000029614"/>
    </source>
</evidence>
<evidence type="ECO:0000256" key="7">
    <source>
        <dbReference type="ARBA" id="ARBA00022840"/>
    </source>
</evidence>
<dbReference type="InterPro" id="IPR014017">
    <property type="entry name" value="DNA_helicase_UvrD-like_C"/>
</dbReference>
<dbReference type="PROSITE" id="PS51198">
    <property type="entry name" value="UVRD_HELICASE_ATP_BIND"/>
    <property type="match status" value="1"/>
</dbReference>
<dbReference type="EC" id="5.6.2.4" evidence="12"/>
<evidence type="ECO:0000256" key="11">
    <source>
        <dbReference type="ARBA" id="ARBA00034617"/>
    </source>
</evidence>
<dbReference type="RefSeq" id="WP_036854644.1">
    <property type="nucleotide sequence ID" value="NZ_JRNU01000010.1"/>
</dbReference>